<dbReference type="PANTHER" id="PTHR43790">
    <property type="entry name" value="CARBOHYDRATE TRANSPORT ATP-BINDING PROTEIN MG119-RELATED"/>
    <property type="match status" value="1"/>
</dbReference>
<dbReference type="InterPro" id="IPR003593">
    <property type="entry name" value="AAA+_ATPase"/>
</dbReference>
<dbReference type="CDD" id="cd03215">
    <property type="entry name" value="ABC_Carb_Monos_II"/>
    <property type="match status" value="1"/>
</dbReference>
<dbReference type="InterPro" id="IPR003439">
    <property type="entry name" value="ABC_transporter-like_ATP-bd"/>
</dbReference>
<dbReference type="InterPro" id="IPR017871">
    <property type="entry name" value="ABC_transporter-like_CS"/>
</dbReference>
<keyword evidence="8" id="KW-0472">Membrane</keyword>
<evidence type="ECO:0000256" key="6">
    <source>
        <dbReference type="ARBA" id="ARBA00022840"/>
    </source>
</evidence>
<dbReference type="OrthoDB" id="8416490at2"/>
<accession>A0A510HEK2</accession>
<keyword evidence="3" id="KW-1003">Cell membrane</keyword>
<dbReference type="Gene3D" id="3.40.50.300">
    <property type="entry name" value="P-loop containing nucleotide triphosphate hydrolases"/>
    <property type="match status" value="2"/>
</dbReference>
<dbReference type="PANTHER" id="PTHR43790:SF9">
    <property type="entry name" value="GALACTOFURANOSE TRANSPORTER ATP-BINDING PROTEIN YTFR"/>
    <property type="match status" value="1"/>
</dbReference>
<dbReference type="GO" id="GO:0005524">
    <property type="term" value="F:ATP binding"/>
    <property type="evidence" value="ECO:0007669"/>
    <property type="project" value="UniProtKB-KW"/>
</dbReference>
<proteinExistence type="predicted"/>
<dbReference type="Proteomes" id="UP000318065">
    <property type="component" value="Chromosome"/>
</dbReference>
<evidence type="ECO:0000313" key="10">
    <source>
        <dbReference type="EMBL" id="BBL78371.1"/>
    </source>
</evidence>
<dbReference type="GO" id="GO:0016887">
    <property type="term" value="F:ATP hydrolysis activity"/>
    <property type="evidence" value="ECO:0007669"/>
    <property type="project" value="InterPro"/>
</dbReference>
<evidence type="ECO:0000256" key="7">
    <source>
        <dbReference type="ARBA" id="ARBA00022967"/>
    </source>
</evidence>
<dbReference type="InterPro" id="IPR027417">
    <property type="entry name" value="P-loop_NTPase"/>
</dbReference>
<dbReference type="PROSITE" id="PS50893">
    <property type="entry name" value="ABC_TRANSPORTER_2"/>
    <property type="match status" value="2"/>
</dbReference>
<dbReference type="Pfam" id="PF00005">
    <property type="entry name" value="ABC_tran"/>
    <property type="match status" value="2"/>
</dbReference>
<dbReference type="InterPro" id="IPR050107">
    <property type="entry name" value="ABC_carbohydrate_import_ATPase"/>
</dbReference>
<dbReference type="EMBL" id="AP019791">
    <property type="protein sequence ID" value="BBL78371.1"/>
    <property type="molecule type" value="Genomic_DNA"/>
</dbReference>
<reference evidence="10" key="1">
    <citation type="journal article" date="2019" name="Microbiol. Resour. Announc.">
        <title>Complete Genome Sequence of Rubrobacter xylanophilus Strain AA3-22, Isolated from Arima Onsen in Japan.</title>
        <authorList>
            <person name="Tomariguchi N."/>
            <person name="Miyazaki K."/>
        </authorList>
    </citation>
    <scope>NUCLEOTIDE SEQUENCE [LARGE SCALE GENOMIC DNA]</scope>
    <source>
        <strain evidence="10">AA3-22</strain>
    </source>
</reference>
<keyword evidence="2" id="KW-0813">Transport</keyword>
<evidence type="ECO:0000256" key="5">
    <source>
        <dbReference type="ARBA" id="ARBA00022741"/>
    </source>
</evidence>
<evidence type="ECO:0000256" key="4">
    <source>
        <dbReference type="ARBA" id="ARBA00022737"/>
    </source>
</evidence>
<evidence type="ECO:0000259" key="9">
    <source>
        <dbReference type="PROSITE" id="PS50893"/>
    </source>
</evidence>
<dbReference type="SUPFAM" id="SSF52540">
    <property type="entry name" value="P-loop containing nucleoside triphosphate hydrolases"/>
    <property type="match status" value="2"/>
</dbReference>
<keyword evidence="6 10" id="KW-0067">ATP-binding</keyword>
<comment type="subcellular location">
    <subcellularLocation>
        <location evidence="1">Cell membrane</location>
        <topology evidence="1">Peripheral membrane protein</topology>
    </subcellularLocation>
</comment>
<sequence length="499" mass="54529">MRPLLEMRGITKRFPGVVALDGVNFELLPGEVHVLLGENGAGKSTLIKILSGAYRPDGGEILMDGRRVEIRSAGEAQRLGISTIYQEFNLVPQLSVAENIYLGRQPRRFGVVDRGRMEREARGLLERLRVRVDPRARVAGLGVAQRQMVEIAKALGLRARVLVMDEPTAVLSGRETGQLFRIVRRLKEEGVGVIFISHHLEEVAEIGDRITVLRDGRLVGRVPADTGRDELVRMMVGRSIDEQFPRRRTEPGEVLLEVRGLTRRGVLEGVSLQVRSGEVVGVAGLVGAGRTELARAIFGVDPVDAGEVLVEGRPLEDFGPREARRRGMGFIAEDRQGQGIVPPLSVAENLVLASPERDLRAGMLVDWGHLLRRAGEVVESLRIRTPSLEQEIRYLSGGNQQKAVIGRWMLAGSRVLIMDEPTRGVDVGAKVEIYELMNRLTEAGAGILMISSEMPEVLGMSDRILVMSGGRITGELSPREATQERVMGLATAGSEAAVG</sequence>
<evidence type="ECO:0000256" key="1">
    <source>
        <dbReference type="ARBA" id="ARBA00004202"/>
    </source>
</evidence>
<dbReference type="PROSITE" id="PS00211">
    <property type="entry name" value="ABC_TRANSPORTER_1"/>
    <property type="match status" value="1"/>
</dbReference>
<keyword evidence="5" id="KW-0547">Nucleotide-binding</keyword>
<name>A0A510HEK2_9ACTN</name>
<evidence type="ECO:0000256" key="8">
    <source>
        <dbReference type="ARBA" id="ARBA00023136"/>
    </source>
</evidence>
<gene>
    <name evidence="10" type="primary">rbsA2</name>
    <name evidence="10" type="ORF">RxyAA322_02250</name>
</gene>
<dbReference type="AlphaFoldDB" id="A0A510HEK2"/>
<dbReference type="CDD" id="cd03216">
    <property type="entry name" value="ABC_Carb_Monos_I"/>
    <property type="match status" value="1"/>
</dbReference>
<protein>
    <submittedName>
        <fullName evidence="10">Ribose import ATP-binding protein RbsA 2</fullName>
    </submittedName>
</protein>
<feature type="domain" description="ABC transporter" evidence="9">
    <location>
        <begin position="249"/>
        <end position="494"/>
    </location>
</feature>
<keyword evidence="11" id="KW-1185">Reference proteome</keyword>
<dbReference type="GO" id="GO:0005886">
    <property type="term" value="C:plasma membrane"/>
    <property type="evidence" value="ECO:0007669"/>
    <property type="project" value="UniProtKB-SubCell"/>
</dbReference>
<evidence type="ECO:0000256" key="3">
    <source>
        <dbReference type="ARBA" id="ARBA00022475"/>
    </source>
</evidence>
<evidence type="ECO:0000313" key="11">
    <source>
        <dbReference type="Proteomes" id="UP000318065"/>
    </source>
</evidence>
<dbReference type="FunFam" id="3.40.50.300:FF:000127">
    <property type="entry name" value="Ribose import ATP-binding protein RbsA"/>
    <property type="match status" value="1"/>
</dbReference>
<dbReference type="RefSeq" id="WP_143526524.1">
    <property type="nucleotide sequence ID" value="NZ_AP019791.1"/>
</dbReference>
<dbReference type="SMART" id="SM00382">
    <property type="entry name" value="AAA"/>
    <property type="match status" value="2"/>
</dbReference>
<feature type="domain" description="ABC transporter" evidence="9">
    <location>
        <begin position="5"/>
        <end position="240"/>
    </location>
</feature>
<evidence type="ECO:0000256" key="2">
    <source>
        <dbReference type="ARBA" id="ARBA00022448"/>
    </source>
</evidence>
<keyword evidence="4" id="KW-0677">Repeat</keyword>
<keyword evidence="7" id="KW-1278">Translocase</keyword>
<organism evidence="10 11">
    <name type="scientific">Rubrobacter xylanophilus</name>
    <dbReference type="NCBI Taxonomy" id="49319"/>
    <lineage>
        <taxon>Bacteria</taxon>
        <taxon>Bacillati</taxon>
        <taxon>Actinomycetota</taxon>
        <taxon>Rubrobacteria</taxon>
        <taxon>Rubrobacterales</taxon>
        <taxon>Rubrobacteraceae</taxon>
        <taxon>Rubrobacter</taxon>
    </lineage>
</organism>